<feature type="transmembrane region" description="Helical" evidence="1">
    <location>
        <begin position="363"/>
        <end position="383"/>
    </location>
</feature>
<proteinExistence type="predicted"/>
<feature type="transmembrane region" description="Helical" evidence="1">
    <location>
        <begin position="12"/>
        <end position="39"/>
    </location>
</feature>
<feature type="transmembrane region" description="Helical" evidence="1">
    <location>
        <begin position="308"/>
        <end position="325"/>
    </location>
</feature>
<protein>
    <recommendedName>
        <fullName evidence="4">4-amino-4-deoxy-L-arabinose transferase</fullName>
    </recommendedName>
</protein>
<keyword evidence="1" id="KW-0812">Transmembrane</keyword>
<comment type="caution">
    <text evidence="2">The sequence shown here is derived from an EMBL/GenBank/DDBJ whole genome shotgun (WGS) entry which is preliminary data.</text>
</comment>
<sequence>MRGKVFWVVTGVFLTILTLPYLMAWAAAGSDWVFVGFLINPLDGNSYFAKMQQGAAGEWLFRLPFTAEPGEGSFLFVFYLTLGHIARILHAPLWLVFHAARLAGALALALTLRRFVERYHEKTTAGRLEFTFALCLFGAGLGWLASLGGAFTADMWVAEAYPFFSAFVNPHFPIGLALLLILIQKAERVSSIGEAAAAAALSAALALIMPFGVVVLCTIQAIGISARLVFRQKVPWLAVLASCVPGGLALVGQYLQILTHPELAQWNQQNVTLSPPAWDVVVSFSPVLVLAGMAVWRRRKSLSELLQDPVVIWVAAGILLSILPFNLQRRFLLGLYIPLAVLAGGTAAQLAARKKTRWIRNGVLITSIMTNVLILLASILGAYQHPPKLYLQTSEQAAMRWMAANSPADSVILASEDIGMILPGQTGRRVVYGHPYETTFAETKQRALAAFLAAPGEEMNTARELGATLVFWGPRERQLSGIDTLPLTAVYQQDNVSIYRVEP</sequence>
<feature type="transmembrane region" description="Helical" evidence="1">
    <location>
        <begin position="195"/>
        <end position="222"/>
    </location>
</feature>
<name>A0A0N8GQY7_9CHLR</name>
<reference evidence="2 3" key="1">
    <citation type="submission" date="2015-07" db="EMBL/GenBank/DDBJ databases">
        <title>Genome sequence of Levilinea saccharolytica DSM 16555.</title>
        <authorList>
            <person name="Hemp J."/>
            <person name="Ward L.M."/>
            <person name="Pace L.A."/>
            <person name="Fischer W.W."/>
        </authorList>
    </citation>
    <scope>NUCLEOTIDE SEQUENCE [LARGE SCALE GENOMIC DNA]</scope>
    <source>
        <strain evidence="2 3">KIBI-1</strain>
    </source>
</reference>
<feature type="transmembrane region" description="Helical" evidence="1">
    <location>
        <begin position="331"/>
        <end position="351"/>
    </location>
</feature>
<organism evidence="2 3">
    <name type="scientific">Levilinea saccharolytica</name>
    <dbReference type="NCBI Taxonomy" id="229921"/>
    <lineage>
        <taxon>Bacteria</taxon>
        <taxon>Bacillati</taxon>
        <taxon>Chloroflexota</taxon>
        <taxon>Anaerolineae</taxon>
        <taxon>Anaerolineales</taxon>
        <taxon>Anaerolineaceae</taxon>
        <taxon>Levilinea</taxon>
    </lineage>
</organism>
<feature type="transmembrane region" description="Helical" evidence="1">
    <location>
        <begin position="234"/>
        <end position="257"/>
    </location>
</feature>
<feature type="transmembrane region" description="Helical" evidence="1">
    <location>
        <begin position="163"/>
        <end position="183"/>
    </location>
</feature>
<evidence type="ECO:0000313" key="2">
    <source>
        <dbReference type="EMBL" id="KPL85010.1"/>
    </source>
</evidence>
<accession>A0A0N8GQY7</accession>
<dbReference type="STRING" id="229921.ADN01_06440"/>
<dbReference type="EMBL" id="LGCM01000027">
    <property type="protein sequence ID" value="KPL85010.1"/>
    <property type="molecule type" value="Genomic_DNA"/>
</dbReference>
<evidence type="ECO:0000313" key="3">
    <source>
        <dbReference type="Proteomes" id="UP000050501"/>
    </source>
</evidence>
<dbReference type="Proteomes" id="UP000050501">
    <property type="component" value="Unassembled WGS sequence"/>
</dbReference>
<feature type="transmembrane region" description="Helical" evidence="1">
    <location>
        <begin position="130"/>
        <end position="151"/>
    </location>
</feature>
<feature type="transmembrane region" description="Helical" evidence="1">
    <location>
        <begin position="277"/>
        <end position="296"/>
    </location>
</feature>
<evidence type="ECO:0008006" key="4">
    <source>
        <dbReference type="Google" id="ProtNLM"/>
    </source>
</evidence>
<feature type="transmembrane region" description="Helical" evidence="1">
    <location>
        <begin position="92"/>
        <end position="110"/>
    </location>
</feature>
<keyword evidence="3" id="KW-1185">Reference proteome</keyword>
<keyword evidence="1" id="KW-0472">Membrane</keyword>
<keyword evidence="1" id="KW-1133">Transmembrane helix</keyword>
<evidence type="ECO:0000256" key="1">
    <source>
        <dbReference type="SAM" id="Phobius"/>
    </source>
</evidence>
<dbReference type="RefSeq" id="WP_062418487.1">
    <property type="nucleotide sequence ID" value="NZ_LGCM01000027.1"/>
</dbReference>
<dbReference type="AlphaFoldDB" id="A0A0N8GQY7"/>
<gene>
    <name evidence="2" type="ORF">ADN01_06440</name>
</gene>